<dbReference type="PANTHER" id="PTHR30429">
    <property type="entry name" value="D-METHIONINE-BINDING LIPOPROTEIN METQ"/>
    <property type="match status" value="1"/>
</dbReference>
<dbReference type="GO" id="GO:0016020">
    <property type="term" value="C:membrane"/>
    <property type="evidence" value="ECO:0007669"/>
    <property type="project" value="UniProtKB-SubCell"/>
</dbReference>
<dbReference type="InterPro" id="IPR004872">
    <property type="entry name" value="Lipoprotein_NlpA"/>
</dbReference>
<accession>A0A1G5I1C7</accession>
<dbReference type="Proteomes" id="UP000198636">
    <property type="component" value="Unassembled WGS sequence"/>
</dbReference>
<evidence type="ECO:0000256" key="6">
    <source>
        <dbReference type="PIRNR" id="PIRNR002854"/>
    </source>
</evidence>
<dbReference type="PIRSF" id="PIRSF002854">
    <property type="entry name" value="MetQ"/>
    <property type="match status" value="1"/>
</dbReference>
<comment type="subcellular location">
    <subcellularLocation>
        <location evidence="1">Membrane</location>
        <topology evidence="1">Lipid-anchor</topology>
    </subcellularLocation>
</comment>
<dbReference type="Pfam" id="PF03180">
    <property type="entry name" value="Lipoprotein_9"/>
    <property type="match status" value="1"/>
</dbReference>
<dbReference type="PANTHER" id="PTHR30429:SF1">
    <property type="entry name" value="D-METHIONINE-BINDING LIPOPROTEIN METQ-RELATED"/>
    <property type="match status" value="1"/>
</dbReference>
<evidence type="ECO:0000256" key="7">
    <source>
        <dbReference type="PIRSR" id="PIRSR002854-1"/>
    </source>
</evidence>
<name>A0A1G5I1C7_9FIRM</name>
<evidence type="ECO:0000256" key="2">
    <source>
        <dbReference type="ARBA" id="ARBA00022729"/>
    </source>
</evidence>
<keyword evidence="2" id="KW-0732">Signal</keyword>
<evidence type="ECO:0000313" key="9">
    <source>
        <dbReference type="Proteomes" id="UP000198636"/>
    </source>
</evidence>
<comment type="similarity">
    <text evidence="6">Belongs to the nlpA lipoprotein family.</text>
</comment>
<protein>
    <recommendedName>
        <fullName evidence="6">Lipoprotein</fullName>
    </recommendedName>
</protein>
<dbReference type="STRING" id="1120976.SAMN03080606_02206"/>
<evidence type="ECO:0000256" key="1">
    <source>
        <dbReference type="ARBA" id="ARBA00004635"/>
    </source>
</evidence>
<proteinExistence type="inferred from homology"/>
<feature type="lipid moiety-binding region" description="S-diacylglycerol cysteine" evidence="7">
    <location>
        <position position="20"/>
    </location>
</feature>
<gene>
    <name evidence="8" type="ORF">SAMN03080606_02206</name>
</gene>
<sequence>MKRICLVLTVILLVFTVIGCGAKPTTSGESSLKIGVTGGPHEQVAKKVQELAAEEGLSIELVVFNEYIQPNIQLFEKQLDVNIFQHEPYLIQFNADRNMDLITIAPTVNFPMGIYSNKISSPTELQNGDKVAVPNDATNQARALILLETSGVIKLKEGIGTAATVRDIVDNPKELKIVELEAPMLIRALPDVAVGVINTNFIIEAGMNPVRDSIFIEDKNSPWVNYIVTRPELKEDERIKKLVEVYHSDEVRRFIENTFQGSIVPAF</sequence>
<dbReference type="PROSITE" id="PS51257">
    <property type="entry name" value="PROKAR_LIPOPROTEIN"/>
    <property type="match status" value="1"/>
</dbReference>
<reference evidence="8 9" key="1">
    <citation type="submission" date="2016-10" db="EMBL/GenBank/DDBJ databases">
        <authorList>
            <person name="de Groot N.N."/>
        </authorList>
    </citation>
    <scope>NUCLEOTIDE SEQUENCE [LARGE SCALE GENOMIC DNA]</scope>
    <source>
        <strain evidence="8 9">DSM 18978</strain>
    </source>
</reference>
<keyword evidence="5 6" id="KW-0449">Lipoprotein</keyword>
<keyword evidence="3" id="KW-0472">Membrane</keyword>
<dbReference type="NCBIfam" id="TIGR00363">
    <property type="entry name" value="MetQ/NlpA family lipoprotein"/>
    <property type="match status" value="1"/>
</dbReference>
<evidence type="ECO:0000313" key="8">
    <source>
        <dbReference type="EMBL" id="SCY69906.1"/>
    </source>
</evidence>
<dbReference type="EMBL" id="FMUS01000013">
    <property type="protein sequence ID" value="SCY69906.1"/>
    <property type="molecule type" value="Genomic_DNA"/>
</dbReference>
<evidence type="ECO:0000256" key="4">
    <source>
        <dbReference type="ARBA" id="ARBA00023139"/>
    </source>
</evidence>
<dbReference type="Gene3D" id="3.40.190.10">
    <property type="entry name" value="Periplasmic binding protein-like II"/>
    <property type="match status" value="2"/>
</dbReference>
<organism evidence="8 9">
    <name type="scientific">Alkaliphilus peptidifermentans DSM 18978</name>
    <dbReference type="NCBI Taxonomy" id="1120976"/>
    <lineage>
        <taxon>Bacteria</taxon>
        <taxon>Bacillati</taxon>
        <taxon>Bacillota</taxon>
        <taxon>Clostridia</taxon>
        <taxon>Peptostreptococcales</taxon>
        <taxon>Natronincolaceae</taxon>
        <taxon>Alkaliphilus</taxon>
    </lineage>
</organism>
<keyword evidence="4" id="KW-0564">Palmitate</keyword>
<dbReference type="AlphaFoldDB" id="A0A1G5I1C7"/>
<evidence type="ECO:0000256" key="3">
    <source>
        <dbReference type="ARBA" id="ARBA00023136"/>
    </source>
</evidence>
<evidence type="ECO:0000256" key="5">
    <source>
        <dbReference type="ARBA" id="ARBA00023288"/>
    </source>
</evidence>
<dbReference type="OrthoDB" id="9812878at2"/>
<dbReference type="RefSeq" id="WP_091543277.1">
    <property type="nucleotide sequence ID" value="NZ_FMUS01000013.1"/>
</dbReference>
<keyword evidence="9" id="KW-1185">Reference proteome</keyword>
<dbReference type="SUPFAM" id="SSF53850">
    <property type="entry name" value="Periplasmic binding protein-like II"/>
    <property type="match status" value="1"/>
</dbReference>